<dbReference type="Proteomes" id="UP000279307">
    <property type="component" value="Chromosome 13"/>
</dbReference>
<evidence type="ECO:0000259" key="1">
    <source>
        <dbReference type="Pfam" id="PF14529"/>
    </source>
</evidence>
<dbReference type="SUPFAM" id="SSF56219">
    <property type="entry name" value="DNase I-like"/>
    <property type="match status" value="1"/>
</dbReference>
<dbReference type="OrthoDB" id="7555219at2759"/>
<feature type="domain" description="Endonuclease/exonuclease/phosphatase" evidence="1">
    <location>
        <begin position="62"/>
        <end position="161"/>
    </location>
</feature>
<dbReference type="Gene3D" id="3.60.10.10">
    <property type="entry name" value="Endonuclease/exonuclease/phosphatase"/>
    <property type="match status" value="1"/>
</dbReference>
<comment type="caution">
    <text evidence="2">The sequence shown here is derived from an EMBL/GenBank/DDBJ whole genome shotgun (WGS) entry which is preliminary data.</text>
</comment>
<reference evidence="2" key="2">
    <citation type="submission" date="2018-07" db="EMBL/GenBank/DDBJ databases">
        <authorList>
            <person name="Mckenzie S.K."/>
            <person name="Kronauer D.J.C."/>
        </authorList>
    </citation>
    <scope>NUCLEOTIDE SEQUENCE</scope>
    <source>
        <strain evidence="2">Clonal line C1</strain>
    </source>
</reference>
<sequence>MVERRMSVALFSEPYRTDGAGVWAVSDDGTCAVFQRGSAAPRSWQILSRGEGFVSVQVGPVVFVSCYFSPNRSLRAFERFLSFLDACIRPHVGSALVVAGNFNARCSEWGDSLTTARGVCLGNWAAALSLQLLNVGHAPTVVRPQGRSLVDVTWGSSAVLPAVSA</sequence>
<evidence type="ECO:0000313" key="2">
    <source>
        <dbReference type="EMBL" id="RLU15155.1"/>
    </source>
</evidence>
<protein>
    <recommendedName>
        <fullName evidence="1">Endonuclease/exonuclease/phosphatase domain-containing protein</fullName>
    </recommendedName>
</protein>
<organism evidence="2">
    <name type="scientific">Ooceraea biroi</name>
    <name type="common">Clonal raider ant</name>
    <name type="synonym">Cerapachys biroi</name>
    <dbReference type="NCBI Taxonomy" id="2015173"/>
    <lineage>
        <taxon>Eukaryota</taxon>
        <taxon>Metazoa</taxon>
        <taxon>Ecdysozoa</taxon>
        <taxon>Arthropoda</taxon>
        <taxon>Hexapoda</taxon>
        <taxon>Insecta</taxon>
        <taxon>Pterygota</taxon>
        <taxon>Neoptera</taxon>
        <taxon>Endopterygota</taxon>
        <taxon>Hymenoptera</taxon>
        <taxon>Apocrita</taxon>
        <taxon>Aculeata</taxon>
        <taxon>Formicoidea</taxon>
        <taxon>Formicidae</taxon>
        <taxon>Dorylinae</taxon>
        <taxon>Ooceraea</taxon>
    </lineage>
</organism>
<dbReference type="GO" id="GO:0003824">
    <property type="term" value="F:catalytic activity"/>
    <property type="evidence" value="ECO:0007669"/>
    <property type="project" value="InterPro"/>
</dbReference>
<dbReference type="AlphaFoldDB" id="A0A3L8D3V4"/>
<dbReference type="EMBL" id="QOIP01000013">
    <property type="protein sequence ID" value="RLU15155.1"/>
    <property type="molecule type" value="Genomic_DNA"/>
</dbReference>
<dbReference type="InterPro" id="IPR036691">
    <property type="entry name" value="Endo/exonu/phosph_ase_sf"/>
</dbReference>
<dbReference type="Pfam" id="PF14529">
    <property type="entry name" value="Exo_endo_phos_2"/>
    <property type="match status" value="1"/>
</dbReference>
<reference evidence="2" key="1">
    <citation type="journal article" date="2018" name="Genome Res.">
        <title>The genomic architecture and molecular evolution of ant odorant receptors.</title>
        <authorList>
            <person name="McKenzie S.K."/>
            <person name="Kronauer D.J.C."/>
        </authorList>
    </citation>
    <scope>NUCLEOTIDE SEQUENCE [LARGE SCALE GENOMIC DNA]</scope>
    <source>
        <strain evidence="2">Clonal line C1</strain>
    </source>
</reference>
<accession>A0A3L8D3V4</accession>
<dbReference type="InterPro" id="IPR005135">
    <property type="entry name" value="Endo/exonuclease/phosphatase"/>
</dbReference>
<name>A0A3L8D3V4_OOCBI</name>
<proteinExistence type="predicted"/>
<gene>
    <name evidence="2" type="ORF">DMN91_012149</name>
</gene>